<reference evidence="2" key="1">
    <citation type="journal article" date="2023" name="Genome Biol. Evol.">
        <title>First Whole Genome Sequence and Flow Cytometry Genome Size Data for the Lichen-Forming Fungus Ramalina farinacea (Ascomycota).</title>
        <authorList>
            <person name="Llewellyn T."/>
            <person name="Mian S."/>
            <person name="Hill R."/>
            <person name="Leitch I.J."/>
            <person name="Gaya E."/>
        </authorList>
    </citation>
    <scope>NUCLEOTIDE SEQUENCE</scope>
    <source>
        <strain evidence="2">LIQ254RAFAR</strain>
    </source>
</reference>
<evidence type="ECO:0000256" key="1">
    <source>
        <dbReference type="SAM" id="SignalP"/>
    </source>
</evidence>
<accession>A0AA43QGC3</accession>
<feature type="signal peptide" evidence="1">
    <location>
        <begin position="1"/>
        <end position="19"/>
    </location>
</feature>
<evidence type="ECO:0000313" key="2">
    <source>
        <dbReference type="EMBL" id="MDI1486036.1"/>
    </source>
</evidence>
<feature type="chain" id="PRO_5041433653" evidence="1">
    <location>
        <begin position="20"/>
        <end position="222"/>
    </location>
</feature>
<keyword evidence="1" id="KW-0732">Signal</keyword>
<comment type="caution">
    <text evidence="2">The sequence shown here is derived from an EMBL/GenBank/DDBJ whole genome shotgun (WGS) entry which is preliminary data.</text>
</comment>
<organism evidence="2 3">
    <name type="scientific">Ramalina farinacea</name>
    <dbReference type="NCBI Taxonomy" id="258253"/>
    <lineage>
        <taxon>Eukaryota</taxon>
        <taxon>Fungi</taxon>
        <taxon>Dikarya</taxon>
        <taxon>Ascomycota</taxon>
        <taxon>Pezizomycotina</taxon>
        <taxon>Lecanoromycetes</taxon>
        <taxon>OSLEUM clade</taxon>
        <taxon>Lecanoromycetidae</taxon>
        <taxon>Lecanorales</taxon>
        <taxon>Lecanorineae</taxon>
        <taxon>Ramalinaceae</taxon>
        <taxon>Ramalina</taxon>
    </lineage>
</organism>
<protein>
    <submittedName>
        <fullName evidence="2">Uncharacterized protein</fullName>
    </submittedName>
</protein>
<evidence type="ECO:0000313" key="3">
    <source>
        <dbReference type="Proteomes" id="UP001161017"/>
    </source>
</evidence>
<keyword evidence="3" id="KW-1185">Reference proteome</keyword>
<proteinExistence type="predicted"/>
<gene>
    <name evidence="2" type="ORF">OHK93_004225</name>
</gene>
<dbReference type="Proteomes" id="UP001161017">
    <property type="component" value="Unassembled WGS sequence"/>
</dbReference>
<sequence>MSFQIRNLSLLTLIALASTAPAPIPEPQYLSSYSAPGGGGIPCNTVTKYKDLGNSDPKDDPAGWKLTGARPVVSNSAPATMSDTESVAYGVTITEGMSLGIDLPESVLSASFDFSFSWSKTDTHGTSSGISCPAGEYTCGMSSLAHFIDVTGTAYEDYDTTVPQCTKTGDAGKDTPFAFQAPYMIGADGDGQNPDVTFSACICSTSKNQQEIPGLGPCPSKC</sequence>
<name>A0AA43QGC3_9LECA</name>
<dbReference type="AlphaFoldDB" id="A0AA43QGC3"/>
<dbReference type="EMBL" id="JAPUFD010000002">
    <property type="protein sequence ID" value="MDI1486036.1"/>
    <property type="molecule type" value="Genomic_DNA"/>
</dbReference>